<evidence type="ECO:0000313" key="4">
    <source>
        <dbReference type="Proteomes" id="UP000198967"/>
    </source>
</evidence>
<dbReference type="OrthoDB" id="9800666at2"/>
<protein>
    <submittedName>
        <fullName evidence="3">Uncaracterized surface protein containing fasciclin (FAS1) repeats</fullName>
    </submittedName>
</protein>
<gene>
    <name evidence="3" type="ORF">SAMN05216377_102155</name>
</gene>
<dbReference type="AlphaFoldDB" id="A0A1G7FZ46"/>
<dbReference type="InterPro" id="IPR000782">
    <property type="entry name" value="FAS1_domain"/>
</dbReference>
<dbReference type="GO" id="GO:0050839">
    <property type="term" value="F:cell adhesion molecule binding"/>
    <property type="evidence" value="ECO:0007669"/>
    <property type="project" value="TreeGrafter"/>
</dbReference>
<dbReference type="STRING" id="366584.SAMN05216377_102155"/>
<accession>A0A1G7FZ46</accession>
<proteinExistence type="predicted"/>
<dbReference type="PANTHER" id="PTHR10900:SF77">
    <property type="entry name" value="FI19380P1"/>
    <property type="match status" value="1"/>
</dbReference>
<dbReference type="GO" id="GO:0030198">
    <property type="term" value="P:extracellular matrix organization"/>
    <property type="evidence" value="ECO:0007669"/>
    <property type="project" value="TreeGrafter"/>
</dbReference>
<dbReference type="Gene3D" id="2.30.180.10">
    <property type="entry name" value="FAS1 domain"/>
    <property type="match status" value="1"/>
</dbReference>
<dbReference type="PANTHER" id="PTHR10900">
    <property type="entry name" value="PERIOSTIN-RELATED"/>
    <property type="match status" value="1"/>
</dbReference>
<dbReference type="Proteomes" id="UP000198967">
    <property type="component" value="Unassembled WGS sequence"/>
</dbReference>
<feature type="domain" description="FAS1" evidence="2">
    <location>
        <begin position="76"/>
        <end position="205"/>
    </location>
</feature>
<feature type="signal peptide" evidence="1">
    <location>
        <begin position="1"/>
        <end position="19"/>
    </location>
</feature>
<sequence length="208" mass="21076">MRKLWAVLPALAIVGACSAPSQQASTATDVPPVPTVAAQGAKTPAPSPDVAVAAFGPGCADLPLSDDPGSLDNVRLQPVAAAIESSPELSRLHEAIVRAGLTDLLNTAPGLTVFAPTNAAFEAAPALSDPARLRALLEYHVSNTRETGAQLRAAGVSQQLEGGEVRVGGTPEETTVTDGAGTEAAVTCGDITTENANVFLVDHVLQPS</sequence>
<evidence type="ECO:0000313" key="3">
    <source>
        <dbReference type="EMBL" id="SDE81171.1"/>
    </source>
</evidence>
<keyword evidence="4" id="KW-1185">Reference proteome</keyword>
<dbReference type="PROSITE" id="PS51257">
    <property type="entry name" value="PROKAR_LIPOPROTEIN"/>
    <property type="match status" value="1"/>
</dbReference>
<dbReference type="EMBL" id="FNBE01000002">
    <property type="protein sequence ID" value="SDE81171.1"/>
    <property type="molecule type" value="Genomic_DNA"/>
</dbReference>
<dbReference type="InterPro" id="IPR036378">
    <property type="entry name" value="FAS1_dom_sf"/>
</dbReference>
<reference evidence="3 4" key="1">
    <citation type="submission" date="2016-10" db="EMBL/GenBank/DDBJ databases">
        <authorList>
            <person name="de Groot N.N."/>
        </authorList>
    </citation>
    <scope>NUCLEOTIDE SEQUENCE [LARGE SCALE GENOMIC DNA]</scope>
    <source>
        <strain evidence="3 4">CGMCC 4.3143</strain>
    </source>
</reference>
<dbReference type="SUPFAM" id="SSF82153">
    <property type="entry name" value="FAS1 domain"/>
    <property type="match status" value="1"/>
</dbReference>
<dbReference type="PROSITE" id="PS50213">
    <property type="entry name" value="FAS1"/>
    <property type="match status" value="1"/>
</dbReference>
<dbReference type="SMART" id="SM00554">
    <property type="entry name" value="FAS1"/>
    <property type="match status" value="1"/>
</dbReference>
<dbReference type="GO" id="GO:0031012">
    <property type="term" value="C:extracellular matrix"/>
    <property type="evidence" value="ECO:0007669"/>
    <property type="project" value="TreeGrafter"/>
</dbReference>
<evidence type="ECO:0000259" key="2">
    <source>
        <dbReference type="PROSITE" id="PS50213"/>
    </source>
</evidence>
<organism evidence="3 4">
    <name type="scientific">Pseudonocardia oroxyli</name>
    <dbReference type="NCBI Taxonomy" id="366584"/>
    <lineage>
        <taxon>Bacteria</taxon>
        <taxon>Bacillati</taxon>
        <taxon>Actinomycetota</taxon>
        <taxon>Actinomycetes</taxon>
        <taxon>Pseudonocardiales</taxon>
        <taxon>Pseudonocardiaceae</taxon>
        <taxon>Pseudonocardia</taxon>
    </lineage>
</organism>
<dbReference type="GO" id="GO:0005615">
    <property type="term" value="C:extracellular space"/>
    <property type="evidence" value="ECO:0007669"/>
    <property type="project" value="TreeGrafter"/>
</dbReference>
<dbReference type="InterPro" id="IPR050904">
    <property type="entry name" value="Adhesion/Biosynth-related"/>
</dbReference>
<dbReference type="RefSeq" id="WP_093076518.1">
    <property type="nucleotide sequence ID" value="NZ_FNBE01000002.1"/>
</dbReference>
<keyword evidence="1" id="KW-0732">Signal</keyword>
<dbReference type="Pfam" id="PF02469">
    <property type="entry name" value="Fasciclin"/>
    <property type="match status" value="1"/>
</dbReference>
<name>A0A1G7FZ46_PSEOR</name>
<dbReference type="GO" id="GO:0007155">
    <property type="term" value="P:cell adhesion"/>
    <property type="evidence" value="ECO:0007669"/>
    <property type="project" value="TreeGrafter"/>
</dbReference>
<feature type="chain" id="PRO_5039498037" evidence="1">
    <location>
        <begin position="20"/>
        <end position="208"/>
    </location>
</feature>
<evidence type="ECO:0000256" key="1">
    <source>
        <dbReference type="SAM" id="SignalP"/>
    </source>
</evidence>